<dbReference type="AlphaFoldDB" id="A0A9N9XJ45"/>
<sequence>MNKKIFDSDINFDCADFDLDDSFAPIFNSTQKQKSEKRREDAPPANLPKKIKLDNEVVTGIRVPETGNHTSPPSTNTVTGNFPGPAGFSSSSIVADEPWKIMEADFCTPNGQQLYEKYTIGWIKENYHCTDVDRMPFLAAVIEKIDNVTLGCRTQYVDVTLKDATGEIDAAIINSCYNTNSDYLRNGSVVVLKPIVSLTTVGRCCLNITSDTLLVIYHRKKFKESCEKDKVEKIVLHECCAENIRKEAADYEMNVLNSSKNKIQSKTTTKSLIEKNISSSSINRFNRSNSGLKNIINRNDSANKVNLSRINSLSNFPRTRCDNERNDKINVITSNCSDEKNEKNKDSEIIKDMLKEIDTDFLFDEF</sequence>
<dbReference type="GO" id="GO:0000725">
    <property type="term" value="P:recombinational repair"/>
    <property type="evidence" value="ECO:0007669"/>
    <property type="project" value="InterPro"/>
</dbReference>
<feature type="domain" description="Homologous recombination OB-fold protein OB-fold" evidence="1">
    <location>
        <begin position="134"/>
        <end position="219"/>
    </location>
</feature>
<proteinExistence type="predicted"/>
<dbReference type="EMBL" id="OU900094">
    <property type="protein sequence ID" value="CAG9854298.1"/>
    <property type="molecule type" value="Genomic_DNA"/>
</dbReference>
<protein>
    <recommendedName>
        <fullName evidence="1">Homologous recombination OB-fold protein OB-fold domain-containing protein</fullName>
    </recommendedName>
</protein>
<organism evidence="2 3">
    <name type="scientific">Phyllotreta striolata</name>
    <name type="common">Striped flea beetle</name>
    <name type="synonym">Crioceris striolata</name>
    <dbReference type="NCBI Taxonomy" id="444603"/>
    <lineage>
        <taxon>Eukaryota</taxon>
        <taxon>Metazoa</taxon>
        <taxon>Ecdysozoa</taxon>
        <taxon>Arthropoda</taxon>
        <taxon>Hexapoda</taxon>
        <taxon>Insecta</taxon>
        <taxon>Pterygota</taxon>
        <taxon>Neoptera</taxon>
        <taxon>Endopterygota</taxon>
        <taxon>Coleoptera</taxon>
        <taxon>Polyphaga</taxon>
        <taxon>Cucujiformia</taxon>
        <taxon>Chrysomeloidea</taxon>
        <taxon>Chrysomelidae</taxon>
        <taxon>Galerucinae</taxon>
        <taxon>Alticini</taxon>
        <taxon>Phyllotreta</taxon>
    </lineage>
</organism>
<dbReference type="Proteomes" id="UP001153712">
    <property type="component" value="Chromosome 1"/>
</dbReference>
<name>A0A9N9XJ45_PHYSR</name>
<evidence type="ECO:0000259" key="1">
    <source>
        <dbReference type="Pfam" id="PF15072"/>
    </source>
</evidence>
<dbReference type="Pfam" id="PF15072">
    <property type="entry name" value="HROB"/>
    <property type="match status" value="1"/>
</dbReference>
<accession>A0A9N9XJ45</accession>
<evidence type="ECO:0000313" key="2">
    <source>
        <dbReference type="EMBL" id="CAG9854298.1"/>
    </source>
</evidence>
<evidence type="ECO:0000313" key="3">
    <source>
        <dbReference type="Proteomes" id="UP001153712"/>
    </source>
</evidence>
<reference evidence="2" key="1">
    <citation type="submission" date="2022-01" db="EMBL/GenBank/DDBJ databases">
        <authorList>
            <person name="King R."/>
        </authorList>
    </citation>
    <scope>NUCLEOTIDE SEQUENCE</scope>
</reference>
<dbReference type="InterPro" id="IPR058570">
    <property type="entry name" value="HROB_OB"/>
</dbReference>
<keyword evidence="3" id="KW-1185">Reference proteome</keyword>
<dbReference type="OrthoDB" id="21443at2759"/>
<gene>
    <name evidence="2" type="ORF">PHYEVI_LOCUS761</name>
</gene>